<dbReference type="GO" id="GO:0005524">
    <property type="term" value="F:ATP binding"/>
    <property type="evidence" value="ECO:0007669"/>
    <property type="project" value="UniProtKB-KW"/>
</dbReference>
<dbReference type="CDD" id="cd14798">
    <property type="entry name" value="RX-CC_like"/>
    <property type="match status" value="1"/>
</dbReference>
<comment type="caution">
    <text evidence="6">The sequence shown here is derived from an EMBL/GenBank/DDBJ whole genome shotgun (WGS) entry which is preliminary data.</text>
</comment>
<evidence type="ECO:0000313" key="6">
    <source>
        <dbReference type="EMBL" id="OVA08807.1"/>
    </source>
</evidence>
<protein>
    <recommendedName>
        <fullName evidence="5">Disease resistance N-terminal domain-containing protein</fullName>
    </recommendedName>
</protein>
<organism evidence="6 7">
    <name type="scientific">Macleaya cordata</name>
    <name type="common">Five-seeded plume-poppy</name>
    <name type="synonym">Bocconia cordata</name>
    <dbReference type="NCBI Taxonomy" id="56857"/>
    <lineage>
        <taxon>Eukaryota</taxon>
        <taxon>Viridiplantae</taxon>
        <taxon>Streptophyta</taxon>
        <taxon>Embryophyta</taxon>
        <taxon>Tracheophyta</taxon>
        <taxon>Spermatophyta</taxon>
        <taxon>Magnoliopsida</taxon>
        <taxon>Ranunculales</taxon>
        <taxon>Papaveraceae</taxon>
        <taxon>Papaveroideae</taxon>
        <taxon>Macleaya</taxon>
    </lineage>
</organism>
<proteinExistence type="predicted"/>
<sequence length="208" mass="23839">MDVVVQGFVGYSVSEILKNLVLYIAEKFNLAWGLKDEVKKLKDSFEMILAVVEDAETKQVKEKAARVWLERLKDVACDAYAVLIEFSSSEAMHRQESNRKRDKARDLVSLSSFKMASKIKDINQKLEDITKDKVRFQLQPTSSSGNGAYDQLIMNAPSNSSSTTYVQVIQPMLINNYIIMPHQQDELLYHHQHVDELPPHFQWLPPPT</sequence>
<keyword evidence="7" id="KW-1185">Reference proteome</keyword>
<dbReference type="AlphaFoldDB" id="A0A200QEH5"/>
<evidence type="ECO:0000256" key="1">
    <source>
        <dbReference type="ARBA" id="ARBA00022737"/>
    </source>
</evidence>
<dbReference type="Proteomes" id="UP000195402">
    <property type="component" value="Unassembled WGS sequence"/>
</dbReference>
<dbReference type="Gene3D" id="1.20.5.4130">
    <property type="match status" value="1"/>
</dbReference>
<dbReference type="EMBL" id="MVGT01002266">
    <property type="protein sequence ID" value="OVA08807.1"/>
    <property type="molecule type" value="Genomic_DNA"/>
</dbReference>
<accession>A0A200QEH5</accession>
<dbReference type="GO" id="GO:0006952">
    <property type="term" value="P:defense response"/>
    <property type="evidence" value="ECO:0007669"/>
    <property type="project" value="UniProtKB-KW"/>
</dbReference>
<gene>
    <name evidence="6" type="ORF">BVC80_8801g36</name>
</gene>
<evidence type="ECO:0000259" key="5">
    <source>
        <dbReference type="Pfam" id="PF18052"/>
    </source>
</evidence>
<evidence type="ECO:0000313" key="7">
    <source>
        <dbReference type="Proteomes" id="UP000195402"/>
    </source>
</evidence>
<keyword evidence="4" id="KW-0067">ATP-binding</keyword>
<name>A0A200QEH5_MACCD</name>
<dbReference type="STRING" id="56857.A0A200QEH5"/>
<dbReference type="Pfam" id="PF18052">
    <property type="entry name" value="Rx_N"/>
    <property type="match status" value="1"/>
</dbReference>
<evidence type="ECO:0000256" key="2">
    <source>
        <dbReference type="ARBA" id="ARBA00022741"/>
    </source>
</evidence>
<keyword evidence="2" id="KW-0547">Nucleotide-binding</keyword>
<keyword evidence="1" id="KW-0677">Repeat</keyword>
<dbReference type="PANTHER" id="PTHR36766:SF70">
    <property type="entry name" value="DISEASE RESISTANCE PROTEIN RGA4"/>
    <property type="match status" value="1"/>
</dbReference>
<keyword evidence="3" id="KW-0611">Plant defense</keyword>
<evidence type="ECO:0000256" key="4">
    <source>
        <dbReference type="ARBA" id="ARBA00022840"/>
    </source>
</evidence>
<dbReference type="OMA" id="FDISACF"/>
<dbReference type="InterPro" id="IPR041118">
    <property type="entry name" value="Rx_N"/>
</dbReference>
<dbReference type="InterPro" id="IPR038005">
    <property type="entry name" value="RX-like_CC"/>
</dbReference>
<evidence type="ECO:0000256" key="3">
    <source>
        <dbReference type="ARBA" id="ARBA00022821"/>
    </source>
</evidence>
<dbReference type="InParanoid" id="A0A200QEH5"/>
<feature type="domain" description="Disease resistance N-terminal" evidence="5">
    <location>
        <begin position="13"/>
        <end position="100"/>
    </location>
</feature>
<dbReference type="OrthoDB" id="850773at2759"/>
<reference evidence="6 7" key="1">
    <citation type="journal article" date="2017" name="Mol. Plant">
        <title>The Genome of Medicinal Plant Macleaya cordata Provides New Insights into Benzylisoquinoline Alkaloids Metabolism.</title>
        <authorList>
            <person name="Liu X."/>
            <person name="Liu Y."/>
            <person name="Huang P."/>
            <person name="Ma Y."/>
            <person name="Qing Z."/>
            <person name="Tang Q."/>
            <person name="Cao H."/>
            <person name="Cheng P."/>
            <person name="Zheng Y."/>
            <person name="Yuan Z."/>
            <person name="Zhou Y."/>
            <person name="Liu J."/>
            <person name="Tang Z."/>
            <person name="Zhuo Y."/>
            <person name="Zhang Y."/>
            <person name="Yu L."/>
            <person name="Huang J."/>
            <person name="Yang P."/>
            <person name="Peng Q."/>
            <person name="Zhang J."/>
            <person name="Jiang W."/>
            <person name="Zhang Z."/>
            <person name="Lin K."/>
            <person name="Ro D.K."/>
            <person name="Chen X."/>
            <person name="Xiong X."/>
            <person name="Shang Y."/>
            <person name="Huang S."/>
            <person name="Zeng J."/>
        </authorList>
    </citation>
    <scope>NUCLEOTIDE SEQUENCE [LARGE SCALE GENOMIC DNA]</scope>
    <source>
        <strain evidence="7">cv. BLH2017</strain>
        <tissue evidence="6">Root</tissue>
    </source>
</reference>
<dbReference type="PANTHER" id="PTHR36766">
    <property type="entry name" value="PLANT BROAD-SPECTRUM MILDEW RESISTANCE PROTEIN RPW8"/>
    <property type="match status" value="1"/>
</dbReference>